<sequence>MPTPLDKALNSKVNPSVNKYINEIANEDPQNTFLAFTGIVTAVAAWSIWGGDMFPRENDPSGGMFLFFQFMPPFLRCLADVSKRNLHPNPKDTKEELLERVRANLRAPRS</sequence>
<dbReference type="Proteomes" id="UP000785200">
    <property type="component" value="Unassembled WGS sequence"/>
</dbReference>
<name>A0A9P6VDK3_9HELO</name>
<keyword evidence="2" id="KW-1185">Reference proteome</keyword>
<dbReference type="EMBL" id="VNKQ01000019">
    <property type="protein sequence ID" value="KAG0645200.1"/>
    <property type="molecule type" value="Genomic_DNA"/>
</dbReference>
<proteinExistence type="predicted"/>
<gene>
    <name evidence="1" type="ORF">D0Z07_9007</name>
</gene>
<dbReference type="OrthoDB" id="5341873at2759"/>
<accession>A0A9P6VDK3</accession>
<comment type="caution">
    <text evidence="1">The sequence shown here is derived from an EMBL/GenBank/DDBJ whole genome shotgun (WGS) entry which is preliminary data.</text>
</comment>
<dbReference type="AlphaFoldDB" id="A0A9P6VDK3"/>
<protein>
    <submittedName>
        <fullName evidence="1">Uncharacterized protein</fullName>
    </submittedName>
</protein>
<evidence type="ECO:0000313" key="1">
    <source>
        <dbReference type="EMBL" id="KAG0645200.1"/>
    </source>
</evidence>
<reference evidence="1" key="1">
    <citation type="submission" date="2019-07" db="EMBL/GenBank/DDBJ databases">
        <title>Hyphodiscus hymeniophilus genome sequencing and assembly.</title>
        <authorList>
            <person name="Kramer G."/>
            <person name="Nodwell J."/>
        </authorList>
    </citation>
    <scope>NUCLEOTIDE SEQUENCE</scope>
    <source>
        <strain evidence="1">ATCC 34498</strain>
    </source>
</reference>
<organism evidence="1 2">
    <name type="scientific">Hyphodiscus hymeniophilus</name>
    <dbReference type="NCBI Taxonomy" id="353542"/>
    <lineage>
        <taxon>Eukaryota</taxon>
        <taxon>Fungi</taxon>
        <taxon>Dikarya</taxon>
        <taxon>Ascomycota</taxon>
        <taxon>Pezizomycotina</taxon>
        <taxon>Leotiomycetes</taxon>
        <taxon>Helotiales</taxon>
        <taxon>Hyphodiscaceae</taxon>
        <taxon>Hyphodiscus</taxon>
    </lineage>
</organism>
<evidence type="ECO:0000313" key="2">
    <source>
        <dbReference type="Proteomes" id="UP000785200"/>
    </source>
</evidence>